<keyword evidence="1" id="KW-0677">Repeat</keyword>
<feature type="chain" id="PRO_5047259975" evidence="3">
    <location>
        <begin position="25"/>
        <end position="332"/>
    </location>
</feature>
<comment type="caution">
    <text evidence="4">The sequence shown here is derived from an EMBL/GenBank/DDBJ whole genome shotgun (WGS) entry which is preliminary data.</text>
</comment>
<gene>
    <name evidence="4" type="ORF">V0R62_20285</name>
</gene>
<sequence length="332" mass="35235">MSRQRFTSPLLAFALTALCVSASATQQEAPNLPKALYNAVGNYGFYKTPEYMAEIKQLLAQGAQPAAVTMMAAVSSRQPEVLDLLIAKVDDINAPVSSNGETLLTYTLSHISPDGDPQTDVRMVKSLIKAGADVNAIVRARTASPLQIAAAGDGSRTPPQPQMVKLLLDAGADAKATLGNDFNPLTGRAATSLEVIKLLVDAGTNPYQVTKPGSTPLHFVCERNFALQDQPDPQAAQRIAILLKKGSSPDEIHPQSGAVPVGTPLLEAARSHNPDCVAALIAAGADPDAPAHSPTYLKNFPDTEQKTVRQQVLAFSEKFDGLYSPEVVKLFQ</sequence>
<dbReference type="PANTHER" id="PTHR24189">
    <property type="entry name" value="MYOTROPHIN"/>
    <property type="match status" value="1"/>
</dbReference>
<dbReference type="SUPFAM" id="SSF48403">
    <property type="entry name" value="Ankyrin repeat"/>
    <property type="match status" value="1"/>
</dbReference>
<dbReference type="PANTHER" id="PTHR24189:SF50">
    <property type="entry name" value="ANKYRIN REPEAT AND SOCS BOX PROTEIN 2"/>
    <property type="match status" value="1"/>
</dbReference>
<dbReference type="Proteomes" id="UP001354227">
    <property type="component" value="Unassembled WGS sequence"/>
</dbReference>
<name>A0ABU7HFV4_9PSED</name>
<feature type="signal peptide" evidence="3">
    <location>
        <begin position="1"/>
        <end position="24"/>
    </location>
</feature>
<evidence type="ECO:0000256" key="3">
    <source>
        <dbReference type="SAM" id="SignalP"/>
    </source>
</evidence>
<evidence type="ECO:0000256" key="2">
    <source>
        <dbReference type="ARBA" id="ARBA00023043"/>
    </source>
</evidence>
<dbReference type="InterPro" id="IPR050745">
    <property type="entry name" value="Multifunctional_regulatory"/>
</dbReference>
<keyword evidence="2" id="KW-0040">ANK repeat</keyword>
<keyword evidence="5" id="KW-1185">Reference proteome</keyword>
<evidence type="ECO:0000313" key="5">
    <source>
        <dbReference type="Proteomes" id="UP001354227"/>
    </source>
</evidence>
<dbReference type="EMBL" id="JAZDCT010000030">
    <property type="protein sequence ID" value="MEE1890005.1"/>
    <property type="molecule type" value="Genomic_DNA"/>
</dbReference>
<reference evidence="4" key="1">
    <citation type="submission" date="2024-01" db="EMBL/GenBank/DDBJ databases">
        <title>Unpublished Manusciprt.</title>
        <authorList>
            <person name="Duman M."/>
            <person name="Valdes E.G."/>
            <person name="Ajmi N."/>
            <person name="Altun S."/>
            <person name="Saticioglu I.B."/>
        </authorList>
    </citation>
    <scope>NUCLEOTIDE SEQUENCE</scope>
    <source>
        <strain evidence="4">137P</strain>
    </source>
</reference>
<dbReference type="Pfam" id="PF12796">
    <property type="entry name" value="Ank_2"/>
    <property type="match status" value="1"/>
</dbReference>
<protein>
    <submittedName>
        <fullName evidence="4">Ankyrin repeat domain-containing protein</fullName>
    </submittedName>
</protein>
<evidence type="ECO:0000256" key="1">
    <source>
        <dbReference type="ARBA" id="ARBA00022737"/>
    </source>
</evidence>
<accession>A0ABU7HFV4</accession>
<organism evidence="4 5">
    <name type="scientific">Pseudomonas carassii</name>
    <dbReference type="NCBI Taxonomy" id="3115855"/>
    <lineage>
        <taxon>Bacteria</taxon>
        <taxon>Pseudomonadati</taxon>
        <taxon>Pseudomonadota</taxon>
        <taxon>Gammaproteobacteria</taxon>
        <taxon>Pseudomonadales</taxon>
        <taxon>Pseudomonadaceae</taxon>
        <taxon>Pseudomonas</taxon>
    </lineage>
</organism>
<dbReference type="InterPro" id="IPR036770">
    <property type="entry name" value="Ankyrin_rpt-contain_sf"/>
</dbReference>
<dbReference type="SMART" id="SM00248">
    <property type="entry name" value="ANK"/>
    <property type="match status" value="6"/>
</dbReference>
<proteinExistence type="predicted"/>
<dbReference type="InterPro" id="IPR002110">
    <property type="entry name" value="Ankyrin_rpt"/>
</dbReference>
<dbReference type="Gene3D" id="1.25.40.20">
    <property type="entry name" value="Ankyrin repeat-containing domain"/>
    <property type="match status" value="1"/>
</dbReference>
<keyword evidence="3" id="KW-0732">Signal</keyword>
<evidence type="ECO:0000313" key="4">
    <source>
        <dbReference type="EMBL" id="MEE1890005.1"/>
    </source>
</evidence>
<dbReference type="RefSeq" id="WP_330104973.1">
    <property type="nucleotide sequence ID" value="NZ_JAZDCT010000030.1"/>
</dbReference>